<evidence type="ECO:0000256" key="1">
    <source>
        <dbReference type="ARBA" id="ARBA00004651"/>
    </source>
</evidence>
<evidence type="ECO:0000256" key="4">
    <source>
        <dbReference type="ARBA" id="ARBA00023136"/>
    </source>
</evidence>
<evidence type="ECO:0000313" key="9">
    <source>
        <dbReference type="Proteomes" id="UP001596065"/>
    </source>
</evidence>
<feature type="transmembrane region" description="Helical" evidence="6">
    <location>
        <begin position="95"/>
        <end position="115"/>
    </location>
</feature>
<feature type="transmembrane region" description="Helical" evidence="6">
    <location>
        <begin position="240"/>
        <end position="262"/>
    </location>
</feature>
<feature type="transmembrane region" description="Helical" evidence="6">
    <location>
        <begin position="26"/>
        <end position="45"/>
    </location>
</feature>
<evidence type="ECO:0000256" key="6">
    <source>
        <dbReference type="SAM" id="Phobius"/>
    </source>
</evidence>
<dbReference type="Proteomes" id="UP001596065">
    <property type="component" value="Unassembled WGS sequence"/>
</dbReference>
<keyword evidence="9" id="KW-1185">Reference proteome</keyword>
<feature type="transmembrane region" description="Helical" evidence="6">
    <location>
        <begin position="127"/>
        <end position="149"/>
    </location>
</feature>
<dbReference type="InterPro" id="IPR020846">
    <property type="entry name" value="MFS_dom"/>
</dbReference>
<accession>A0ABW0WE74</accession>
<feature type="transmembrane region" description="Helical" evidence="6">
    <location>
        <begin position="269"/>
        <end position="289"/>
    </location>
</feature>
<keyword evidence="5" id="KW-0046">Antibiotic resistance</keyword>
<evidence type="ECO:0000256" key="3">
    <source>
        <dbReference type="ARBA" id="ARBA00022989"/>
    </source>
</evidence>
<dbReference type="PANTHER" id="PTHR42718:SF49">
    <property type="entry name" value="EXPORT PROTEIN"/>
    <property type="match status" value="1"/>
</dbReference>
<dbReference type="PANTHER" id="PTHR42718">
    <property type="entry name" value="MAJOR FACILITATOR SUPERFAMILY MULTIDRUG TRANSPORTER MFSC"/>
    <property type="match status" value="1"/>
</dbReference>
<organism evidence="8 9">
    <name type="scientific">Streptomyces nogalater</name>
    <dbReference type="NCBI Taxonomy" id="38314"/>
    <lineage>
        <taxon>Bacteria</taxon>
        <taxon>Bacillati</taxon>
        <taxon>Actinomycetota</taxon>
        <taxon>Actinomycetes</taxon>
        <taxon>Kitasatosporales</taxon>
        <taxon>Streptomycetaceae</taxon>
        <taxon>Streptomyces</taxon>
    </lineage>
</organism>
<keyword evidence="3 6" id="KW-1133">Transmembrane helix</keyword>
<evidence type="ECO:0000256" key="2">
    <source>
        <dbReference type="ARBA" id="ARBA00022692"/>
    </source>
</evidence>
<dbReference type="InterPro" id="IPR036259">
    <property type="entry name" value="MFS_trans_sf"/>
</dbReference>
<comment type="subcellular location">
    <subcellularLocation>
        <location evidence="1">Cell membrane</location>
        <topology evidence="1">Multi-pass membrane protein</topology>
    </subcellularLocation>
</comment>
<dbReference type="RefSeq" id="WP_344349550.1">
    <property type="nucleotide sequence ID" value="NZ_BAAASM010000030.1"/>
</dbReference>
<feature type="transmembrane region" description="Helical" evidence="6">
    <location>
        <begin position="195"/>
        <end position="220"/>
    </location>
</feature>
<comment type="caution">
    <text evidence="8">The sequence shown here is derived from an EMBL/GenBank/DDBJ whole genome shotgun (WGS) entry which is preliminary data.</text>
</comment>
<dbReference type="SUPFAM" id="SSF103473">
    <property type="entry name" value="MFS general substrate transporter"/>
    <property type="match status" value="1"/>
</dbReference>
<proteinExistence type="predicted"/>
<name>A0ABW0WE74_STRNO</name>
<sequence>MAVTAAALLTAWRSMPEAPEGRSAHVDVAGAVVLAAALLLVLFLAGERNLWSRHLAVGAGLAVAAVVLLCVWAVVEPRSTTPLIDVRVVRHPAVAGANLAMFAGGIGMSLLLTLITRYAQTPHGAGYGYGYGYGLTTFVAGLVLIQFSVPGFVAGKLTPRVRTRIAGPLLLAGSAVVVGGGFALFAAARSDPAELFAAMGVLGFGVGGFSAAMPGVILAVTPKSDTSSVMSFNYVVRSVGYSLGSAIGGLILAAGTGSGHLFPDDSAHTTAALAGIGAMAITTLTNLALARRRSSETNP</sequence>
<protein>
    <recommendedName>
        <fullName evidence="7">Major facilitator superfamily (MFS) profile domain-containing protein</fullName>
    </recommendedName>
</protein>
<feature type="domain" description="Major facilitator superfamily (MFS) profile" evidence="7">
    <location>
        <begin position="93"/>
        <end position="299"/>
    </location>
</feature>
<evidence type="ECO:0000313" key="8">
    <source>
        <dbReference type="EMBL" id="MFC5655728.1"/>
    </source>
</evidence>
<feature type="transmembrane region" description="Helical" evidence="6">
    <location>
        <begin position="169"/>
        <end position="188"/>
    </location>
</feature>
<dbReference type="EMBL" id="JBHSOE010000011">
    <property type="protein sequence ID" value="MFC5655728.1"/>
    <property type="molecule type" value="Genomic_DNA"/>
</dbReference>
<reference evidence="9" key="1">
    <citation type="journal article" date="2019" name="Int. J. Syst. Evol. Microbiol.">
        <title>The Global Catalogue of Microorganisms (GCM) 10K type strain sequencing project: providing services to taxonomists for standard genome sequencing and annotation.</title>
        <authorList>
            <consortium name="The Broad Institute Genomics Platform"/>
            <consortium name="The Broad Institute Genome Sequencing Center for Infectious Disease"/>
            <person name="Wu L."/>
            <person name="Ma J."/>
        </authorList>
    </citation>
    <scope>NUCLEOTIDE SEQUENCE [LARGE SCALE GENOMIC DNA]</scope>
    <source>
        <strain evidence="9">KCTC 5701</strain>
    </source>
</reference>
<dbReference type="Gene3D" id="1.20.1250.20">
    <property type="entry name" value="MFS general substrate transporter like domains"/>
    <property type="match status" value="1"/>
</dbReference>
<feature type="transmembrane region" description="Helical" evidence="6">
    <location>
        <begin position="57"/>
        <end position="75"/>
    </location>
</feature>
<evidence type="ECO:0000256" key="5">
    <source>
        <dbReference type="ARBA" id="ARBA00023251"/>
    </source>
</evidence>
<dbReference type="PROSITE" id="PS50850">
    <property type="entry name" value="MFS"/>
    <property type="match status" value="1"/>
</dbReference>
<evidence type="ECO:0000259" key="7">
    <source>
        <dbReference type="PROSITE" id="PS50850"/>
    </source>
</evidence>
<keyword evidence="2 6" id="KW-0812">Transmembrane</keyword>
<keyword evidence="4 6" id="KW-0472">Membrane</keyword>
<gene>
    <name evidence="8" type="ORF">ACFP3J_09510</name>
</gene>